<keyword evidence="3" id="KW-1185">Reference proteome</keyword>
<dbReference type="InterPro" id="IPR043824">
    <property type="entry name" value="DUF5801"/>
</dbReference>
<dbReference type="RefSeq" id="WP_106691878.1">
    <property type="nucleotide sequence ID" value="NZ_PXNQ02000008.1"/>
</dbReference>
<reference evidence="2" key="1">
    <citation type="submission" date="2018-05" db="EMBL/GenBank/DDBJ databases">
        <title>Reclassification of Methylarcula marina and Methylarcula terricola as Paracoccus methylarcula sp.nov., comb.nov. and Paracoccus terricola comb.nov.</title>
        <authorList>
            <person name="Shmareva M.N."/>
            <person name="Doronina N.V."/>
            <person name="Vasilenko O.V."/>
            <person name="Tarlachkov S.V."/>
            <person name="Trotsenko Y.A."/>
        </authorList>
    </citation>
    <scope>NUCLEOTIDE SEQUENCE [LARGE SCALE GENOMIC DNA]</scope>
    <source>
        <strain evidence="2">VKM B-2159</strain>
    </source>
</reference>
<sequence length="1026" mass="105270">MALDIIVNSGTYIDETAGLQADGGKEDIAFSDVPLAVRDAFTAAGADLSGALEIAGGGGNDLTISDGVADDLSFVDANGDPLDGVASGIFTHDGDQIFLYSSGDDVILGRRGDGNTADPDGDPVFSIYLEETGFPIDGARFWIGLFEPLAHPDGTDPDDPVDLMDLVFVAAQSTLEFDFGGAPAGQNEFMAFGEPGGSAIVVTGATVGDTVNSSQANQTSLGTNNQNVDAGEGLVVTYVQNMDSNYLVPNLSSTEASDAANIQFDDLQTANQGSVTLVKFTPPHAESTVRITALLTEKEAGTDFIPGIADDDVVNITAVFVNGEPWAFTTDPDGTVEITGIRNNDTITFETDGAHNRFLIENGQPTSGQGSNVSWNVGGVALAFIDSADTEVGSQLQFFDDGPSVVGEPQLGVVDEDGLPGGIAGGVDDAPGEATMASGDLTDLIGSGADTPATFSLSTDTSGLPVLTSGGAPVSYSVAGDLLTATAGGETVFTLQVNIAPDGITPQAGGWLFTLEKPLDHISGLDENDIVIELGSVVVATDRDNDSITMESGDLAVLVDDDTPVVSEDGTAPALEVDETDFATDASADFSGIFASSFGADGPGAGGGLNYSLALLGAATSLTDTLTGQPVTLAMNGADIVGSNTDGDEVLRISVDATGNVTLDQSRSVVHPENPDPNDAITLGAGTVGLTATAADADGDAAGLTVDVSGSFNFRDDGPVFSSAISDGLVTFGSGQSTSDSGFLDYGADGPGSFTILGFTELPDDTVLGEITETLSADGTTLTYTSGSFGDLFRLTLDGDEPGGYLFEVLQDAPLILNPLDFASVTPGGPKELEVVSGTQGTTTVTFDGFLSSNFNGDALAEYAAGNLPGDGADDVNISTPGIGLDDNQMDPGEQLLLSTSEDVEGAQVVLDGGTGKGTTFDVRLVAYDDGVFVDEFVFEDLALPKGSNSLTLDYLPGVSFDELFIFQSLDGNNGVRIKEISLFERQEVPDFVLETTARETDGDGDFVDDTFVIQIDGNADGMIFV</sequence>
<evidence type="ECO:0000313" key="3">
    <source>
        <dbReference type="Proteomes" id="UP000238137"/>
    </source>
</evidence>
<dbReference type="Pfam" id="PF19116">
    <property type="entry name" value="DUF5801"/>
    <property type="match status" value="1"/>
</dbReference>
<evidence type="ECO:0000313" key="2">
    <source>
        <dbReference type="EMBL" id="RNF33909.1"/>
    </source>
</evidence>
<dbReference type="EMBL" id="PXNQ02000008">
    <property type="protein sequence ID" value="RNF33909.1"/>
    <property type="molecule type" value="Genomic_DNA"/>
</dbReference>
<proteinExistence type="predicted"/>
<dbReference type="AlphaFoldDB" id="A0A3R7NB59"/>
<feature type="domain" description="DUF5801" evidence="1">
    <location>
        <begin position="575"/>
        <end position="708"/>
    </location>
</feature>
<dbReference type="InterPro" id="IPR019959">
    <property type="entry name" value="T1SS-143_rpt-cont_dom"/>
</dbReference>
<organism evidence="2 3">
    <name type="scientific">Paracoccus methylarcula</name>
    <dbReference type="NCBI Taxonomy" id="72022"/>
    <lineage>
        <taxon>Bacteria</taxon>
        <taxon>Pseudomonadati</taxon>
        <taxon>Pseudomonadota</taxon>
        <taxon>Alphaproteobacteria</taxon>
        <taxon>Rhodobacterales</taxon>
        <taxon>Paracoccaceae</taxon>
        <taxon>Paracoccus</taxon>
    </lineage>
</organism>
<evidence type="ECO:0000259" key="1">
    <source>
        <dbReference type="Pfam" id="PF19116"/>
    </source>
</evidence>
<comment type="caution">
    <text evidence="2">The sequence shown here is derived from an EMBL/GenBank/DDBJ whole genome shotgun (WGS) entry which is preliminary data.</text>
</comment>
<dbReference type="OrthoDB" id="9773411at2"/>
<protein>
    <recommendedName>
        <fullName evidence="1">DUF5801 domain-containing protein</fullName>
    </recommendedName>
</protein>
<accession>A0A3R7NB59</accession>
<name>A0A3R7NB59_9RHOB</name>
<gene>
    <name evidence="2" type="ORF">A7A09_013385</name>
</gene>
<dbReference type="NCBIfam" id="TIGR03660">
    <property type="entry name" value="T1SS_rpt_143"/>
    <property type="match status" value="1"/>
</dbReference>
<dbReference type="Proteomes" id="UP000238137">
    <property type="component" value="Unassembled WGS sequence"/>
</dbReference>